<feature type="coiled-coil region" evidence="1">
    <location>
        <begin position="51"/>
        <end position="106"/>
    </location>
</feature>
<keyword evidence="1" id="KW-0175">Coiled coil</keyword>
<proteinExistence type="predicted"/>
<evidence type="ECO:0000256" key="1">
    <source>
        <dbReference type="SAM" id="Coils"/>
    </source>
</evidence>
<dbReference type="EMBL" id="FPIB01000016">
    <property type="protein sequence ID" value="SFV90422.1"/>
    <property type="molecule type" value="Genomic_DNA"/>
</dbReference>
<feature type="region of interest" description="Disordered" evidence="2">
    <location>
        <begin position="1"/>
        <end position="24"/>
    </location>
</feature>
<protein>
    <submittedName>
        <fullName evidence="3">Myosin heavy chain</fullName>
    </submittedName>
</protein>
<gene>
    <name evidence="3" type="ORF">MNB_SV-4-1316</name>
</gene>
<feature type="compositionally biased region" description="Basic and acidic residues" evidence="2">
    <location>
        <begin position="219"/>
        <end position="228"/>
    </location>
</feature>
<organism evidence="3">
    <name type="scientific">hydrothermal vent metagenome</name>
    <dbReference type="NCBI Taxonomy" id="652676"/>
    <lineage>
        <taxon>unclassified sequences</taxon>
        <taxon>metagenomes</taxon>
        <taxon>ecological metagenomes</taxon>
    </lineage>
</organism>
<evidence type="ECO:0000313" key="3">
    <source>
        <dbReference type="EMBL" id="SFV90422.1"/>
    </source>
</evidence>
<reference evidence="3" key="1">
    <citation type="submission" date="2016-10" db="EMBL/GenBank/DDBJ databases">
        <authorList>
            <person name="de Groot N.N."/>
        </authorList>
    </citation>
    <scope>NUCLEOTIDE SEQUENCE</scope>
</reference>
<feature type="compositionally biased region" description="Low complexity" evidence="2">
    <location>
        <begin position="207"/>
        <end position="218"/>
    </location>
</feature>
<accession>A0A1W1E8Z5</accession>
<dbReference type="AlphaFoldDB" id="A0A1W1E8Z5"/>
<feature type="coiled-coil region" evidence="1">
    <location>
        <begin position="141"/>
        <end position="189"/>
    </location>
</feature>
<feature type="region of interest" description="Disordered" evidence="2">
    <location>
        <begin position="203"/>
        <end position="228"/>
    </location>
</feature>
<evidence type="ECO:0000256" key="2">
    <source>
        <dbReference type="SAM" id="MobiDB-lite"/>
    </source>
</evidence>
<name>A0A1W1E8Z5_9ZZZZ</name>
<sequence length="228" mass="26500">MQKEDQNTTVIIPQKEEAESMQPSTVPVSAELYQHVSMVVREVENRYREGILAYIDVLARYEEEIAQLQQKLSEAKAVTAPEEAKLSLLAQEVRIEERMLERLNSEFLQKITNYEAFAYEYSPLIEKESAKLLERSKHGEIKRLSDEIEEGEMKLLSLELERLNQLEKLEPLRLEIGRIERALAELERKKRYFETTHLQQMHLQPNSDSLLPVSSSLSHTEDAEESKS</sequence>